<comment type="caution">
    <text evidence="2">The sequence shown here is derived from an EMBL/GenBank/DDBJ whole genome shotgun (WGS) entry which is preliminary data.</text>
</comment>
<feature type="transmembrane region" description="Helical" evidence="1">
    <location>
        <begin position="15"/>
        <end position="34"/>
    </location>
</feature>
<feature type="transmembrane region" description="Helical" evidence="1">
    <location>
        <begin position="140"/>
        <end position="161"/>
    </location>
</feature>
<feature type="transmembrane region" description="Helical" evidence="1">
    <location>
        <begin position="319"/>
        <end position="339"/>
    </location>
</feature>
<keyword evidence="1" id="KW-1133">Transmembrane helix</keyword>
<accession>A0A0R2XJT5</accession>
<dbReference type="EMBL" id="LIDN01000064">
    <property type="protein sequence ID" value="KRP33931.1"/>
    <property type="molecule type" value="Genomic_DNA"/>
</dbReference>
<keyword evidence="1" id="KW-0812">Transmembrane</keyword>
<dbReference type="InterPro" id="IPR031566">
    <property type="entry name" value="CitMHS_2"/>
</dbReference>
<reference evidence="2 3" key="1">
    <citation type="submission" date="2015-10" db="EMBL/GenBank/DDBJ databases">
        <title>Metagenome-Assembled Genomes uncover a global brackish microbiome.</title>
        <authorList>
            <person name="Hugerth L.W."/>
            <person name="Larsson J."/>
            <person name="Alneberg J."/>
            <person name="Lindh M.V."/>
            <person name="Legrand C."/>
            <person name="Pinhassi J."/>
            <person name="Andersson A.F."/>
        </authorList>
    </citation>
    <scope>NUCLEOTIDE SEQUENCE [LARGE SCALE GENOMIC DNA]</scope>
    <source>
        <strain evidence="2">BACL9 MAG-120924-bin69</strain>
    </source>
</reference>
<protein>
    <submittedName>
        <fullName evidence="2">Sodium:proton antiporter</fullName>
    </submittedName>
</protein>
<proteinExistence type="predicted"/>
<feature type="transmembrane region" description="Helical" evidence="1">
    <location>
        <begin position="105"/>
        <end position="128"/>
    </location>
</feature>
<evidence type="ECO:0000313" key="2">
    <source>
        <dbReference type="EMBL" id="KRP33931.1"/>
    </source>
</evidence>
<organism evidence="2 3">
    <name type="scientific">Verrucomicrobia subdivision 6 bacterium BACL9 MAG-120924-bin69</name>
    <dbReference type="NCBI Taxonomy" id="1655635"/>
    <lineage>
        <taxon>Bacteria</taxon>
        <taxon>Pseudomonadati</taxon>
        <taxon>Verrucomicrobiota</taxon>
        <taxon>Verrucomicrobiia</taxon>
        <taxon>Verrucomicrobiales</taxon>
        <taxon>Verrucomicrobia subdivision 6</taxon>
    </lineage>
</organism>
<feature type="transmembrane region" description="Helical" evidence="1">
    <location>
        <begin position="71"/>
        <end position="93"/>
    </location>
</feature>
<dbReference type="AlphaFoldDB" id="A0A0R2XJT5"/>
<feature type="transmembrane region" description="Helical" evidence="1">
    <location>
        <begin position="408"/>
        <end position="431"/>
    </location>
</feature>
<sequence length="433" mass="47909">MTFAVLDMGAPPPPWILAPFVLLLVGIAMGPLLTPKLWHQGYHIFSVCLTAVVVTYYLLGRRQPAPLLHSLQEYISFMALIGSLFVITGGIHVRVAGEATPLRNMIFLALGGILANFLGTTGAAMLLIRPWIRMNKYRITGFHIVFFIFIVANVGGCLTPIGDPPLFLGYLRGVPFFWTLTHLWADWLIVTGLLLVAFYFFDLQNFRRAPQAVREKETAVETFRIDGLRNCGFVLVVIAAVLLRGAGAPWGVPEAIMGIAAWISHRLTDPVIRERNDFSLEPIREVGWLFLGIFATLVPVIHTLTAHAQSLSHPSNFQYYLLTGFLSAFLDNAPTYLTFLTLALTLHEPQLHLLNPTDVALFAAQCPATLMAISLGAVFFGAFTYIGNGPNLLVRSIAESSKVRMPGFFGYIFRYSVPILLPILLLAGWLLSR</sequence>
<feature type="transmembrane region" description="Helical" evidence="1">
    <location>
        <begin position="359"/>
        <end position="387"/>
    </location>
</feature>
<gene>
    <name evidence="2" type="ORF">ABS33_02770</name>
</gene>
<keyword evidence="1" id="KW-0472">Membrane</keyword>
<dbReference type="Proteomes" id="UP000051220">
    <property type="component" value="Unassembled WGS sequence"/>
</dbReference>
<feature type="transmembrane region" description="Helical" evidence="1">
    <location>
        <begin position="181"/>
        <end position="201"/>
    </location>
</feature>
<name>A0A0R2XJT5_9BACT</name>
<feature type="transmembrane region" description="Helical" evidence="1">
    <location>
        <begin position="40"/>
        <end position="59"/>
    </location>
</feature>
<feature type="transmembrane region" description="Helical" evidence="1">
    <location>
        <begin position="286"/>
        <end position="307"/>
    </location>
</feature>
<feature type="transmembrane region" description="Helical" evidence="1">
    <location>
        <begin position="233"/>
        <end position="252"/>
    </location>
</feature>
<dbReference type="Pfam" id="PF16980">
    <property type="entry name" value="CitMHS_2"/>
    <property type="match status" value="1"/>
</dbReference>
<evidence type="ECO:0000256" key="1">
    <source>
        <dbReference type="SAM" id="Phobius"/>
    </source>
</evidence>
<evidence type="ECO:0000313" key="3">
    <source>
        <dbReference type="Proteomes" id="UP000051220"/>
    </source>
</evidence>